<comment type="caution">
    <text evidence="1">The sequence shown here is derived from an EMBL/GenBank/DDBJ whole genome shotgun (WGS) entry which is preliminary data.</text>
</comment>
<dbReference type="EMBL" id="BBLT01000001">
    <property type="protein sequence ID" value="GAL83069.1"/>
    <property type="molecule type" value="Genomic_DNA"/>
</dbReference>
<dbReference type="Proteomes" id="UP000030185">
    <property type="component" value="Unassembled WGS sequence"/>
</dbReference>
<accession>A0A098L9J9</accession>
<gene>
    <name evidence="1" type="ORF">MYP_295</name>
</gene>
<evidence type="ECO:0000313" key="1">
    <source>
        <dbReference type="EMBL" id="GAL83069.1"/>
    </source>
</evidence>
<proteinExistence type="predicted"/>
<dbReference type="AlphaFoldDB" id="A0A098L9J9"/>
<sequence>MYTVKIAYTNFIQYIAQTKLSKLLKMIKYKTCSFHPFDIAYQKEKQGTVRIVCYYNNRL</sequence>
<protein>
    <submittedName>
        <fullName evidence="1">Uncharacterized protein</fullName>
    </submittedName>
</protein>
<organism evidence="1 2">
    <name type="scientific">Sporocytophaga myxococcoides</name>
    <dbReference type="NCBI Taxonomy" id="153721"/>
    <lineage>
        <taxon>Bacteria</taxon>
        <taxon>Pseudomonadati</taxon>
        <taxon>Bacteroidota</taxon>
        <taxon>Cytophagia</taxon>
        <taxon>Cytophagales</taxon>
        <taxon>Cytophagaceae</taxon>
        <taxon>Sporocytophaga</taxon>
    </lineage>
</organism>
<keyword evidence="2" id="KW-1185">Reference proteome</keyword>
<evidence type="ECO:0000313" key="2">
    <source>
        <dbReference type="Proteomes" id="UP000030185"/>
    </source>
</evidence>
<reference evidence="1 2" key="1">
    <citation type="submission" date="2014-09" db="EMBL/GenBank/DDBJ databases">
        <title>Sporocytophaga myxococcoides PG-01 genome sequencing.</title>
        <authorList>
            <person name="Liu L."/>
            <person name="Gao P.J."/>
            <person name="Chen G.J."/>
            <person name="Wang L.S."/>
        </authorList>
    </citation>
    <scope>NUCLEOTIDE SEQUENCE [LARGE SCALE GENOMIC DNA]</scope>
    <source>
        <strain evidence="1 2">PG-01</strain>
    </source>
</reference>
<name>A0A098L9J9_9BACT</name>